<dbReference type="GO" id="GO:0000166">
    <property type="term" value="F:nucleotide binding"/>
    <property type="evidence" value="ECO:0007669"/>
    <property type="project" value="UniProtKB-KW"/>
</dbReference>
<gene>
    <name evidence="13" type="ORF">EL17_11425</name>
</gene>
<evidence type="ECO:0000256" key="2">
    <source>
        <dbReference type="ARBA" id="ARBA00022723"/>
    </source>
</evidence>
<feature type="binding site" evidence="11">
    <location>
        <position position="81"/>
    </location>
    <ligand>
        <name>Mg(2+)</name>
        <dbReference type="ChEBI" id="CHEBI:18420"/>
    </ligand>
</feature>
<comment type="catalytic activity">
    <reaction evidence="8 11">
        <text>ITP + H2O = IDP + phosphate + H(+)</text>
        <dbReference type="Rhea" id="RHEA:28330"/>
        <dbReference type="ChEBI" id="CHEBI:15377"/>
        <dbReference type="ChEBI" id="CHEBI:15378"/>
        <dbReference type="ChEBI" id="CHEBI:43474"/>
        <dbReference type="ChEBI" id="CHEBI:58280"/>
        <dbReference type="ChEBI" id="CHEBI:61402"/>
        <dbReference type="EC" id="3.6.1.73"/>
    </reaction>
</comment>
<dbReference type="PANTHER" id="PTHR34699">
    <property type="match status" value="1"/>
</dbReference>
<dbReference type="InterPro" id="IPR026533">
    <property type="entry name" value="NTPase/PRRC1"/>
</dbReference>
<proteinExistence type="inferred from homology"/>
<comment type="caution">
    <text evidence="13">The sequence shown here is derived from an EMBL/GenBank/DDBJ whole genome shotgun (WGS) entry which is preliminary data.</text>
</comment>
<dbReference type="InterPro" id="IPR029001">
    <property type="entry name" value="ITPase-like_fam"/>
</dbReference>
<dbReference type="InterPro" id="IPR050299">
    <property type="entry name" value="YjjX_NTPase"/>
</dbReference>
<evidence type="ECO:0000259" key="12">
    <source>
        <dbReference type="Pfam" id="PF01931"/>
    </source>
</evidence>
<dbReference type="eggNOG" id="COG1986">
    <property type="taxonomic scope" value="Bacteria"/>
</dbReference>
<evidence type="ECO:0000256" key="5">
    <source>
        <dbReference type="ARBA" id="ARBA00022842"/>
    </source>
</evidence>
<dbReference type="GO" id="GO:0103023">
    <property type="term" value="F:ITPase activity"/>
    <property type="evidence" value="ECO:0007669"/>
    <property type="project" value="UniProtKB-EC"/>
</dbReference>
<feature type="domain" description="Non-canonical purine NTP phosphatase/PRRC1" evidence="12">
    <location>
        <begin position="21"/>
        <end position="183"/>
    </location>
</feature>
<dbReference type="GO" id="GO:0009117">
    <property type="term" value="P:nucleotide metabolic process"/>
    <property type="evidence" value="ECO:0007669"/>
    <property type="project" value="UniProtKB-KW"/>
</dbReference>
<reference evidence="13 14" key="1">
    <citation type="submission" date="2014-04" db="EMBL/GenBank/DDBJ databases">
        <title>Characterization and application of a salt tolerant electro-active bacterium.</title>
        <authorList>
            <person name="Yang L."/>
            <person name="Wei S."/>
            <person name="Tay Q.X.M."/>
        </authorList>
    </citation>
    <scope>NUCLEOTIDE SEQUENCE [LARGE SCALE GENOMIC DNA]</scope>
    <source>
        <strain evidence="13 14">LY1</strain>
    </source>
</reference>
<evidence type="ECO:0000256" key="8">
    <source>
        <dbReference type="ARBA" id="ARBA00048174"/>
    </source>
</evidence>
<keyword evidence="7 11" id="KW-0464">Manganese</keyword>
<sequence>MNFPKRSNIQQTARQQLVIVGSRNPVKIKSTDHAFHKIFEHAFVVQGLEVNSGVSDQPLGDEETLKGAMNRAKNANMAFPEADYWVGIEGGVENNNGKMNAFAFIVVLDKNGKLGKAKTATFDLPDVIANLIMGGMELGAADDQHFNRENSKEGDGAVGMLTHGIVTRKEYYEQAIILALIPFANESMY</sequence>
<keyword evidence="4 11" id="KW-0378">Hydrolase</keyword>
<comment type="function">
    <text evidence="11">Phosphatase that hydrolyzes non-canonical purine nucleotides such as XTP and ITP to their respective diphosphate derivatives. Probably excludes non-canonical purines from DNA/RNA precursor pool, thus preventing their incorporation into DNA/RNA and avoiding chromosomal lesions.</text>
</comment>
<organism evidence="13 14">
    <name type="scientific">Anditalea andensis</name>
    <dbReference type="NCBI Taxonomy" id="1048983"/>
    <lineage>
        <taxon>Bacteria</taxon>
        <taxon>Pseudomonadati</taxon>
        <taxon>Bacteroidota</taxon>
        <taxon>Cytophagia</taxon>
        <taxon>Cytophagales</taxon>
        <taxon>Cytophagaceae</taxon>
        <taxon>Anditalea</taxon>
    </lineage>
</organism>
<protein>
    <recommendedName>
        <fullName evidence="11">Probable inosine/xanthosine triphosphatase</fullName>
        <shortName evidence="11">ITPase/XTPase</shortName>
        <ecNumber evidence="11">3.6.1.73</ecNumber>
    </recommendedName>
    <alternativeName>
        <fullName evidence="11">Non-canonical purine NTP phosphatase</fullName>
    </alternativeName>
    <alternativeName>
        <fullName evidence="11">Non-standard purine NTP phosphatase</fullName>
    </alternativeName>
    <alternativeName>
        <fullName evidence="11">Nucleoside-triphosphate phosphatase</fullName>
        <shortName evidence="11">NTPase</shortName>
    </alternativeName>
</protein>
<keyword evidence="6 11" id="KW-0546">Nucleotide metabolism</keyword>
<dbReference type="SUPFAM" id="SSF52972">
    <property type="entry name" value="ITPase-like"/>
    <property type="match status" value="1"/>
</dbReference>
<comment type="subunit">
    <text evidence="11">Homodimer.</text>
</comment>
<evidence type="ECO:0000256" key="4">
    <source>
        <dbReference type="ARBA" id="ARBA00022801"/>
    </source>
</evidence>
<dbReference type="FunFam" id="3.90.950.10:FF:000002">
    <property type="entry name" value="Inosine/xanthosine triphosphatase"/>
    <property type="match status" value="1"/>
</dbReference>
<dbReference type="OrthoDB" id="164951at2"/>
<evidence type="ECO:0000256" key="6">
    <source>
        <dbReference type="ARBA" id="ARBA00023080"/>
    </source>
</evidence>
<evidence type="ECO:0000256" key="10">
    <source>
        <dbReference type="ARBA" id="ARBA00060855"/>
    </source>
</evidence>
<dbReference type="PANTHER" id="PTHR34699:SF2">
    <property type="entry name" value="NON-CANONICAL PURINE NTP PHOSPHATASE_PRRC1 DOMAIN-CONTAINING PROTEIN"/>
    <property type="match status" value="1"/>
</dbReference>
<dbReference type="GO" id="GO:0046872">
    <property type="term" value="F:metal ion binding"/>
    <property type="evidence" value="ECO:0007669"/>
    <property type="project" value="UniProtKB-KW"/>
</dbReference>
<feature type="binding site" evidence="11">
    <location>
        <begin position="81"/>
        <end position="82"/>
    </location>
    <ligand>
        <name>substrate</name>
    </ligand>
</feature>
<dbReference type="Gene3D" id="3.90.950.10">
    <property type="match status" value="1"/>
</dbReference>
<keyword evidence="5 11" id="KW-0460">Magnesium</keyword>
<dbReference type="NCBIfam" id="NF003459">
    <property type="entry name" value="PRK05074.1"/>
    <property type="match status" value="1"/>
</dbReference>
<dbReference type="NCBIfam" id="TIGR00258">
    <property type="entry name" value="inosine/xanthosine triphosphatase"/>
    <property type="match status" value="1"/>
</dbReference>
<comment type="caution">
    <text evidence="11">Lacks conserved residue(s) required for the propagation of feature annotation.</text>
</comment>
<comment type="cofactor">
    <cofactor evidence="11">
        <name>Mg(2+)</name>
        <dbReference type="ChEBI" id="CHEBI:18420"/>
    </cofactor>
    <cofactor evidence="11">
        <name>Mn(2+)</name>
        <dbReference type="ChEBI" id="CHEBI:29035"/>
    </cofactor>
    <text evidence="11">Binds 1 divalent metal cation per subunit; can use either Mg(2+) or Mn(2+).</text>
</comment>
<comment type="cofactor">
    <cofactor evidence="1">
        <name>Mn(2+)</name>
        <dbReference type="ChEBI" id="CHEBI:29035"/>
    </cofactor>
</comment>
<dbReference type="AlphaFoldDB" id="A0A074KX21"/>
<evidence type="ECO:0000256" key="1">
    <source>
        <dbReference type="ARBA" id="ARBA00001936"/>
    </source>
</evidence>
<keyword evidence="2 11" id="KW-0479">Metal-binding</keyword>
<keyword evidence="14" id="KW-1185">Reference proteome</keyword>
<accession>A0A074KX21</accession>
<comment type="catalytic activity">
    <reaction evidence="9 11">
        <text>XTP + H2O = XDP + phosphate + H(+)</text>
        <dbReference type="Rhea" id="RHEA:28406"/>
        <dbReference type="ChEBI" id="CHEBI:15377"/>
        <dbReference type="ChEBI" id="CHEBI:15378"/>
        <dbReference type="ChEBI" id="CHEBI:43474"/>
        <dbReference type="ChEBI" id="CHEBI:59884"/>
        <dbReference type="ChEBI" id="CHEBI:61314"/>
        <dbReference type="EC" id="3.6.1.73"/>
    </reaction>
</comment>
<evidence type="ECO:0000256" key="3">
    <source>
        <dbReference type="ARBA" id="ARBA00022741"/>
    </source>
</evidence>
<dbReference type="HAMAP" id="MF_00648">
    <property type="entry name" value="Non_canon_purine_NTPase_YjjX"/>
    <property type="match status" value="1"/>
</dbReference>
<dbReference type="EC" id="3.6.1.73" evidence="11"/>
<dbReference type="EMBL" id="JMIH01000021">
    <property type="protein sequence ID" value="KEO73509.1"/>
    <property type="molecule type" value="Genomic_DNA"/>
</dbReference>
<evidence type="ECO:0000256" key="7">
    <source>
        <dbReference type="ARBA" id="ARBA00023211"/>
    </source>
</evidence>
<dbReference type="RefSeq" id="WP_035074327.1">
    <property type="nucleotide sequence ID" value="NZ_JMIH01000021.1"/>
</dbReference>
<comment type="similarity">
    <text evidence="10 11">Belongs to the YjjX NTPase family.</text>
</comment>
<dbReference type="STRING" id="1048983.EL17_11425"/>
<evidence type="ECO:0000256" key="11">
    <source>
        <dbReference type="HAMAP-Rule" id="MF_00648"/>
    </source>
</evidence>
<name>A0A074KX21_9BACT</name>
<dbReference type="Proteomes" id="UP000027821">
    <property type="component" value="Unassembled WGS sequence"/>
</dbReference>
<dbReference type="GO" id="GO:0006772">
    <property type="term" value="P:thiamine metabolic process"/>
    <property type="evidence" value="ECO:0007669"/>
    <property type="project" value="TreeGrafter"/>
</dbReference>
<keyword evidence="3 11" id="KW-0547">Nucleotide-binding</keyword>
<evidence type="ECO:0000313" key="13">
    <source>
        <dbReference type="EMBL" id="KEO73509.1"/>
    </source>
</evidence>
<dbReference type="Pfam" id="PF01931">
    <property type="entry name" value="NTPase_I-T"/>
    <property type="match status" value="1"/>
</dbReference>
<evidence type="ECO:0000256" key="9">
    <source>
        <dbReference type="ARBA" id="ARBA00048781"/>
    </source>
</evidence>
<dbReference type="InterPro" id="IPR002786">
    <property type="entry name" value="Non_canon_purine_NTPase"/>
</dbReference>
<evidence type="ECO:0000313" key="14">
    <source>
        <dbReference type="Proteomes" id="UP000027821"/>
    </source>
</evidence>